<dbReference type="AlphaFoldDB" id="A0A6L2PBR4"/>
<accession>A0A6L2PBR4</accession>
<organism evidence="1 2">
    <name type="scientific">Coptotermes formosanus</name>
    <name type="common">Formosan subterranean termite</name>
    <dbReference type="NCBI Taxonomy" id="36987"/>
    <lineage>
        <taxon>Eukaryota</taxon>
        <taxon>Metazoa</taxon>
        <taxon>Ecdysozoa</taxon>
        <taxon>Arthropoda</taxon>
        <taxon>Hexapoda</taxon>
        <taxon>Insecta</taxon>
        <taxon>Pterygota</taxon>
        <taxon>Neoptera</taxon>
        <taxon>Polyneoptera</taxon>
        <taxon>Dictyoptera</taxon>
        <taxon>Blattodea</taxon>
        <taxon>Blattoidea</taxon>
        <taxon>Termitoidae</taxon>
        <taxon>Rhinotermitidae</taxon>
        <taxon>Coptotermes</taxon>
    </lineage>
</organism>
<name>A0A6L2PBR4_COPFO</name>
<evidence type="ECO:0000313" key="1">
    <source>
        <dbReference type="EMBL" id="GFG28870.1"/>
    </source>
</evidence>
<dbReference type="EMBL" id="BLKM01000099">
    <property type="protein sequence ID" value="GFG28870.1"/>
    <property type="molecule type" value="Genomic_DNA"/>
</dbReference>
<evidence type="ECO:0000313" key="2">
    <source>
        <dbReference type="Proteomes" id="UP000502823"/>
    </source>
</evidence>
<keyword evidence="2" id="KW-1185">Reference proteome</keyword>
<proteinExistence type="predicted"/>
<sequence length="98" mass="10543">MDCIIRTAFVSGKNEYGNRSSSHDFLGPEGRPSGCVNSARNNHQRRSVVCHSEAAPARLSKLTAGSVVKRRDSSARQCAPACCCQNASNASRVWLGSF</sequence>
<dbReference type="InParanoid" id="A0A6L2PBR4"/>
<reference evidence="2" key="1">
    <citation type="submission" date="2020-01" db="EMBL/GenBank/DDBJ databases">
        <title>Draft genome sequence of the Termite Coptotermes fromosanus.</title>
        <authorList>
            <person name="Itakura S."/>
            <person name="Yosikawa Y."/>
            <person name="Umezawa K."/>
        </authorList>
    </citation>
    <scope>NUCLEOTIDE SEQUENCE [LARGE SCALE GENOMIC DNA]</scope>
</reference>
<comment type="caution">
    <text evidence="1">The sequence shown here is derived from an EMBL/GenBank/DDBJ whole genome shotgun (WGS) entry which is preliminary data.</text>
</comment>
<gene>
    <name evidence="1" type="ORF">Cfor_06247</name>
</gene>
<dbReference type="Proteomes" id="UP000502823">
    <property type="component" value="Unassembled WGS sequence"/>
</dbReference>
<protein>
    <submittedName>
        <fullName evidence="1">Uncharacterized protein</fullName>
    </submittedName>
</protein>